<protein>
    <recommendedName>
        <fullName evidence="2">histidine kinase</fullName>
        <ecNumber evidence="2">2.7.13.3</ecNumber>
    </recommendedName>
</protein>
<dbReference type="SMART" id="SM00387">
    <property type="entry name" value="HATPase_c"/>
    <property type="match status" value="1"/>
</dbReference>
<dbReference type="GO" id="GO:0007234">
    <property type="term" value="P:osmosensory signaling via phosphorelay pathway"/>
    <property type="evidence" value="ECO:0007669"/>
    <property type="project" value="TreeGrafter"/>
</dbReference>
<name>A0A0C5VTA3_9GAMM</name>
<evidence type="ECO:0000256" key="4">
    <source>
        <dbReference type="ARBA" id="ARBA00022777"/>
    </source>
</evidence>
<dbReference type="PANTHER" id="PTHR42878">
    <property type="entry name" value="TWO-COMPONENT HISTIDINE KINASE"/>
    <property type="match status" value="1"/>
</dbReference>
<keyword evidence="7" id="KW-1185">Reference proteome</keyword>
<dbReference type="EMBL" id="CP007142">
    <property type="protein sequence ID" value="AJQ97907.1"/>
    <property type="molecule type" value="Genomic_DNA"/>
</dbReference>
<evidence type="ECO:0000313" key="7">
    <source>
        <dbReference type="Proteomes" id="UP000032266"/>
    </source>
</evidence>
<sequence>MIPQGDDRRDDDLQKLVYGISHDMGASLRTVVQFSNLLTQSLADRLTEKELYWLQLIQDAGRHGQQMIESLKIYSRLVTQAQEPAMFSLQQLIDEILLTLRRTVSQTVRIERSEPAPDILGVRAHWFFALSEILKNAFQYQPRQDDHTPVVRISCRVNGAELSVTTESNGLEVADNQWEKLTVPFKRMQRQEDYPGIGMGLAYCERIARLNHGWLHFSRSDLGGLAVTFTCLQSGYLNRSE</sequence>
<proteinExistence type="predicted"/>
<dbReference type="InterPro" id="IPR036890">
    <property type="entry name" value="HATPase_C_sf"/>
</dbReference>
<evidence type="ECO:0000313" key="6">
    <source>
        <dbReference type="EMBL" id="AJQ97907.1"/>
    </source>
</evidence>
<evidence type="ECO:0000256" key="2">
    <source>
        <dbReference type="ARBA" id="ARBA00012438"/>
    </source>
</evidence>
<dbReference type="KEGG" id="gsn:YC6258_05879"/>
<dbReference type="EC" id="2.7.13.3" evidence="2"/>
<dbReference type="GO" id="GO:0030295">
    <property type="term" value="F:protein kinase activator activity"/>
    <property type="evidence" value="ECO:0007669"/>
    <property type="project" value="TreeGrafter"/>
</dbReference>
<dbReference type="InterPro" id="IPR050351">
    <property type="entry name" value="BphY/WalK/GraS-like"/>
</dbReference>
<feature type="domain" description="Histidine kinase" evidence="5">
    <location>
        <begin position="19"/>
        <end position="230"/>
    </location>
</feature>
<evidence type="ECO:0000256" key="3">
    <source>
        <dbReference type="ARBA" id="ARBA00022679"/>
    </source>
</evidence>
<dbReference type="HOGENOM" id="CLU_1150589_0_0_6"/>
<reference evidence="6 7" key="1">
    <citation type="submission" date="2014-01" db="EMBL/GenBank/DDBJ databases">
        <title>Full genme sequencing of cellulolytic bacterium Gynuella sunshinyii YC6258T gen. nov., sp. nov.</title>
        <authorList>
            <person name="Khan H."/>
            <person name="Chung E.J."/>
            <person name="Chung Y.R."/>
        </authorList>
    </citation>
    <scope>NUCLEOTIDE SEQUENCE [LARGE SCALE GENOMIC DNA]</scope>
    <source>
        <strain evidence="6 7">YC6258</strain>
    </source>
</reference>
<evidence type="ECO:0000256" key="1">
    <source>
        <dbReference type="ARBA" id="ARBA00000085"/>
    </source>
</evidence>
<dbReference type="RefSeq" id="WP_044619523.1">
    <property type="nucleotide sequence ID" value="NZ_CP007142.1"/>
</dbReference>
<evidence type="ECO:0000259" key="5">
    <source>
        <dbReference type="PROSITE" id="PS50109"/>
    </source>
</evidence>
<dbReference type="Proteomes" id="UP000032266">
    <property type="component" value="Chromosome"/>
</dbReference>
<accession>A0A0C5VTA3</accession>
<dbReference type="GO" id="GO:0000155">
    <property type="term" value="F:phosphorelay sensor kinase activity"/>
    <property type="evidence" value="ECO:0007669"/>
    <property type="project" value="InterPro"/>
</dbReference>
<dbReference type="STRING" id="1445510.YC6258_05879"/>
<dbReference type="AlphaFoldDB" id="A0A0C5VTA3"/>
<dbReference type="OrthoDB" id="9121563at2"/>
<dbReference type="PROSITE" id="PS50109">
    <property type="entry name" value="HIS_KIN"/>
    <property type="match status" value="1"/>
</dbReference>
<comment type="catalytic activity">
    <reaction evidence="1">
        <text>ATP + protein L-histidine = ADP + protein N-phospho-L-histidine.</text>
        <dbReference type="EC" id="2.7.13.3"/>
    </reaction>
</comment>
<organism evidence="6 7">
    <name type="scientific">Gynuella sunshinyii YC6258</name>
    <dbReference type="NCBI Taxonomy" id="1445510"/>
    <lineage>
        <taxon>Bacteria</taxon>
        <taxon>Pseudomonadati</taxon>
        <taxon>Pseudomonadota</taxon>
        <taxon>Gammaproteobacteria</taxon>
        <taxon>Oceanospirillales</taxon>
        <taxon>Saccharospirillaceae</taxon>
        <taxon>Gynuella</taxon>
    </lineage>
</organism>
<keyword evidence="3" id="KW-0808">Transferase</keyword>
<dbReference type="SUPFAM" id="SSF55874">
    <property type="entry name" value="ATPase domain of HSP90 chaperone/DNA topoisomerase II/histidine kinase"/>
    <property type="match status" value="1"/>
</dbReference>
<keyword evidence="4 6" id="KW-0418">Kinase</keyword>
<dbReference type="InterPro" id="IPR005467">
    <property type="entry name" value="His_kinase_dom"/>
</dbReference>
<gene>
    <name evidence="6" type="ORF">YC6258_05879</name>
</gene>
<dbReference type="InterPro" id="IPR036097">
    <property type="entry name" value="HisK_dim/P_sf"/>
</dbReference>
<dbReference type="InterPro" id="IPR003594">
    <property type="entry name" value="HATPase_dom"/>
</dbReference>
<dbReference type="PANTHER" id="PTHR42878:SF14">
    <property type="entry name" value="OSMOLARITY TWO-COMPONENT SYSTEM PROTEIN SSK1"/>
    <property type="match status" value="1"/>
</dbReference>
<dbReference type="GO" id="GO:0000156">
    <property type="term" value="F:phosphorelay response regulator activity"/>
    <property type="evidence" value="ECO:0007669"/>
    <property type="project" value="TreeGrafter"/>
</dbReference>
<dbReference type="Gene3D" id="3.30.565.10">
    <property type="entry name" value="Histidine kinase-like ATPase, C-terminal domain"/>
    <property type="match status" value="1"/>
</dbReference>
<dbReference type="Pfam" id="PF02518">
    <property type="entry name" value="HATPase_c"/>
    <property type="match status" value="1"/>
</dbReference>
<dbReference type="SUPFAM" id="SSF47384">
    <property type="entry name" value="Homodimeric domain of signal transducing histidine kinase"/>
    <property type="match status" value="1"/>
</dbReference>